<sequence>MGTVYYPCAVSRSDGCRETATGRDGSKEPNTPTANQKDDTPKATNDPKDPGQLKYVVDCYKKLDDNDLKAIEWRRKLGGMLMSILTKDNKELKRRNWILKELPEGYELWEHLKYKVTYRTVNGKEKQTDGNFERQDAYLYGHPQGRKKRYRSPADFLPHLLWLAVDKEGDSKNCSCKVCSPDASDEQMDEVKGEDSTLQPSINTDSKEQVIIPSRSQPPPQANAPAVALSTPRLQPPAPKHGPSPEQLYDSQSGGSYLYRPGELVWWENEPSNNWRLGVISRRGLMNNAPRYFVQPLSNPYEAQNPRILNKESSLRPWLAWSLPPTTIPILQSKGFDDVPWDRVVRGDFDQNQSKEYVVDGSILAARSIDASYSFFDRNESALAGPGEVHYNGMFLGGEKLWVGEPVRMRGPPAAASLAPDILVLVVHKLIERTTHTGSSVTIIGEVYKWVEMPTPYTSRTQWPTPNLPPRMVADLRFRNEIADNAKTGMWYEWRLLDPLAKKSLLDIKGRWYETKNLLPTLAGATKFRQDVALGKLLDANEWMNARLDNNPVPEQRRKNRADTFGRAVPPEFKVSRGLAGDPADDLFPDQMQANMEQYMEMGQGQSQQQQQFYAGSIQH</sequence>
<dbReference type="PANTHER" id="PTHR38046">
    <property type="entry name" value="CRYPTIC LOCI REGULATOR 2"/>
    <property type="match status" value="1"/>
</dbReference>
<dbReference type="OMA" id="RFYPTHR"/>
<dbReference type="AlphaFoldDB" id="K1WWI7"/>
<dbReference type="Pfam" id="PF16761">
    <property type="entry name" value="Clr2_transil"/>
    <property type="match status" value="1"/>
</dbReference>
<protein>
    <submittedName>
        <fullName evidence="4">Transcription-silencing protein Clr2</fullName>
    </submittedName>
</protein>
<dbReference type="InParanoid" id="K1WWI7"/>
<accession>K1WWI7</accession>
<keyword evidence="5" id="KW-1185">Reference proteome</keyword>
<dbReference type="Proteomes" id="UP000006753">
    <property type="component" value="Unassembled WGS sequence"/>
</dbReference>
<evidence type="ECO:0000313" key="5">
    <source>
        <dbReference type="Proteomes" id="UP000006753"/>
    </source>
</evidence>
<gene>
    <name evidence="4" type="ORF">MBM_04297</name>
</gene>
<dbReference type="EMBL" id="JH921436">
    <property type="protein sequence ID" value="EKD17436.1"/>
    <property type="molecule type" value="Genomic_DNA"/>
</dbReference>
<feature type="compositionally biased region" description="Basic and acidic residues" evidence="1">
    <location>
        <begin position="14"/>
        <end position="27"/>
    </location>
</feature>
<reference evidence="4 5" key="1">
    <citation type="journal article" date="2012" name="BMC Genomics">
        <title>Sequencing the genome of Marssonina brunnea reveals fungus-poplar co-evolution.</title>
        <authorList>
            <person name="Zhu S."/>
            <person name="Cao Y.-Z."/>
            <person name="Jiang C."/>
            <person name="Tan B.-Y."/>
            <person name="Wang Z."/>
            <person name="Feng S."/>
            <person name="Zhang L."/>
            <person name="Su X.-H."/>
            <person name="Brejova B."/>
            <person name="Vinar T."/>
            <person name="Xu M."/>
            <person name="Wang M.-X."/>
            <person name="Zhang S.-G."/>
            <person name="Huang M.-R."/>
            <person name="Wu R."/>
            <person name="Zhou Y."/>
        </authorList>
    </citation>
    <scope>NUCLEOTIDE SEQUENCE [LARGE SCALE GENOMIC DNA]</scope>
    <source>
        <strain evidence="4 5">MB_m1</strain>
    </source>
</reference>
<dbReference type="KEGG" id="mbe:MBM_04297"/>
<evidence type="ECO:0000313" key="4">
    <source>
        <dbReference type="EMBL" id="EKD17436.1"/>
    </source>
</evidence>
<dbReference type="InterPro" id="IPR018839">
    <property type="entry name" value="Tscrpt-silencing_Clr2_C"/>
</dbReference>
<proteinExistence type="predicted"/>
<dbReference type="eggNOG" id="ENOG502S16G">
    <property type="taxonomic scope" value="Eukaryota"/>
</dbReference>
<dbReference type="HOGENOM" id="CLU_029547_1_0_1"/>
<dbReference type="PANTHER" id="PTHR38046:SF1">
    <property type="entry name" value="CRYPTIC LOCI REGULATOR 2"/>
    <property type="match status" value="1"/>
</dbReference>
<evidence type="ECO:0000259" key="3">
    <source>
        <dbReference type="Pfam" id="PF16761"/>
    </source>
</evidence>
<feature type="compositionally biased region" description="Low complexity" evidence="1">
    <location>
        <begin position="601"/>
        <end position="612"/>
    </location>
</feature>
<feature type="compositionally biased region" description="Basic and acidic residues" evidence="1">
    <location>
        <begin position="36"/>
        <end position="50"/>
    </location>
</feature>
<feature type="region of interest" description="Disordered" evidence="1">
    <location>
        <begin position="14"/>
        <end position="50"/>
    </location>
</feature>
<dbReference type="InterPro" id="IPR031915">
    <property type="entry name" value="Clr2_N"/>
</dbReference>
<organism evidence="4 5">
    <name type="scientific">Marssonina brunnea f. sp. multigermtubi (strain MB_m1)</name>
    <name type="common">Marssonina leaf spot fungus</name>
    <dbReference type="NCBI Taxonomy" id="1072389"/>
    <lineage>
        <taxon>Eukaryota</taxon>
        <taxon>Fungi</taxon>
        <taxon>Dikarya</taxon>
        <taxon>Ascomycota</taxon>
        <taxon>Pezizomycotina</taxon>
        <taxon>Leotiomycetes</taxon>
        <taxon>Helotiales</taxon>
        <taxon>Drepanopezizaceae</taxon>
        <taxon>Drepanopeziza</taxon>
    </lineage>
</organism>
<dbReference type="Pfam" id="PF10383">
    <property type="entry name" value="Clr2"/>
    <property type="match status" value="1"/>
</dbReference>
<evidence type="ECO:0000256" key="1">
    <source>
        <dbReference type="SAM" id="MobiDB-lite"/>
    </source>
</evidence>
<dbReference type="InterPro" id="IPR038986">
    <property type="entry name" value="Clr2"/>
</dbReference>
<name>K1WWI7_MARBU</name>
<evidence type="ECO:0000259" key="2">
    <source>
        <dbReference type="Pfam" id="PF10383"/>
    </source>
</evidence>
<feature type="region of interest" description="Disordered" evidence="1">
    <location>
        <begin position="171"/>
        <end position="253"/>
    </location>
</feature>
<dbReference type="GO" id="GO:0033553">
    <property type="term" value="C:rDNA heterochromatin"/>
    <property type="evidence" value="ECO:0007669"/>
    <property type="project" value="TreeGrafter"/>
</dbReference>
<dbReference type="GeneID" id="18760232"/>
<dbReference type="GO" id="GO:0030466">
    <property type="term" value="P:silent mating-type cassette heterochromatin formation"/>
    <property type="evidence" value="ECO:0007669"/>
    <property type="project" value="TreeGrafter"/>
</dbReference>
<feature type="domain" description="Cryptic loci regulator 2 N-terminal" evidence="3">
    <location>
        <begin position="97"/>
        <end position="179"/>
    </location>
</feature>
<dbReference type="GO" id="GO:0031934">
    <property type="term" value="C:mating-type region heterochromatin"/>
    <property type="evidence" value="ECO:0007669"/>
    <property type="project" value="TreeGrafter"/>
</dbReference>
<feature type="domain" description="Cryptic loci regulator 2 C-terminal" evidence="2">
    <location>
        <begin position="390"/>
        <end position="514"/>
    </location>
</feature>
<dbReference type="OrthoDB" id="2421327at2759"/>
<feature type="region of interest" description="Disordered" evidence="1">
    <location>
        <begin position="601"/>
        <end position="620"/>
    </location>
</feature>
<dbReference type="GO" id="GO:0070824">
    <property type="term" value="C:SHREC complex"/>
    <property type="evidence" value="ECO:0007669"/>
    <property type="project" value="InterPro"/>
</dbReference>